<gene>
    <name evidence="1" type="ORF">CAZ10_09235</name>
</gene>
<accession>A0A241XRA0</accession>
<evidence type="ECO:0000313" key="2">
    <source>
        <dbReference type="Proteomes" id="UP000194857"/>
    </source>
</evidence>
<comment type="caution">
    <text evidence="1">The sequence shown here is derived from an EMBL/GenBank/DDBJ whole genome shotgun (WGS) entry which is preliminary data.</text>
</comment>
<proteinExistence type="predicted"/>
<organism evidence="1 2">
    <name type="scientific">Pseudomonas aeruginosa</name>
    <dbReference type="NCBI Taxonomy" id="287"/>
    <lineage>
        <taxon>Bacteria</taxon>
        <taxon>Pseudomonadati</taxon>
        <taxon>Pseudomonadota</taxon>
        <taxon>Gammaproteobacteria</taxon>
        <taxon>Pseudomonadales</taxon>
        <taxon>Pseudomonadaceae</taxon>
        <taxon>Pseudomonas</taxon>
    </lineage>
</organism>
<dbReference type="RefSeq" id="WP_065085889.1">
    <property type="nucleotide sequence ID" value="NZ_NFFZ01000004.1"/>
</dbReference>
<reference evidence="1 2" key="1">
    <citation type="submission" date="2017-05" db="EMBL/GenBank/DDBJ databases">
        <authorList>
            <person name="Song R."/>
            <person name="Chenine A.L."/>
            <person name="Ruprecht R.M."/>
        </authorList>
    </citation>
    <scope>NUCLEOTIDE SEQUENCE [LARGE SCALE GENOMIC DNA]</scope>
    <source>
        <strain evidence="1 2">S567_C10_BS</strain>
    </source>
</reference>
<dbReference type="AlphaFoldDB" id="A0A241XRA0"/>
<dbReference type="Proteomes" id="UP000194857">
    <property type="component" value="Unassembled WGS sequence"/>
</dbReference>
<evidence type="ECO:0000313" key="1">
    <source>
        <dbReference type="EMBL" id="OTI63019.1"/>
    </source>
</evidence>
<sequence>MQKTTHLQHHPRLGYSHSKHLRDLPAAVTEMYPCDRLISFRLLPGRKPDTVVRKLHAADRPLGIYDGGSLCFYGVQSDSPLAPLLLWDAAHFLAVGQQITIVEDSPVGFYLDREYFQAGLKVVRQDGTVAVFEKVAKLPAETDDDLDSWTFGIPVGPEDATVLNAVVKRILEIDIPNKEIVLCGKPGANFAYSDHVRIVGEDITAPPVQICKKKNRLAQEAKHNNLVILHDRVFLPKHFGEMVRRFGPRYPLMTLQSMFFDNRLNMSPRRYSDYGMAMGEIGQGLKGLHRSSGEAVSIAPSIFTEIERTGFCFASPMRYNKDTSYPTGSMYICRKEVWNAFPLDESLLWVEFEDIEQGIRASKGGVPCRVNPHGISQTVTTRALLGVPSPVETADGQLAKTGPAYLSPLPKKPLFKVSTDTALAKLRQFAAMYHLNPNATQIPTGLKKISARNWVSLVNSVVQQASFPNTQDAVHRFIEDYERMVLLDQLPNTQKEALYLRFLEDPAEAKRMLVINSSELRNMLYQRPRQSWFYTELREFFHGRKASLPGILLSAISVYLKNGSVFYFTSLPAAVRSIYNSTPFKSYTEAPK</sequence>
<protein>
    <submittedName>
        <fullName evidence="1">Uncharacterized protein</fullName>
    </submittedName>
</protein>
<dbReference type="EMBL" id="NFFZ01000004">
    <property type="protein sequence ID" value="OTI63019.1"/>
    <property type="molecule type" value="Genomic_DNA"/>
</dbReference>
<name>A0A241XRA0_PSEAI</name>